<reference evidence="3" key="1">
    <citation type="submission" date="2015-05" db="EMBL/GenBank/DDBJ databases">
        <title>The complete genome of Altererythrobacter atlanticus strain 26DY36.</title>
        <authorList>
            <person name="Wu Y.-H."/>
            <person name="Cheng H."/>
            <person name="Wu X.-W."/>
        </authorList>
    </citation>
    <scope>NUCLEOTIDE SEQUENCE [LARGE SCALE GENOMIC DNA]</scope>
    <source>
        <strain evidence="3">26DY36</strain>
    </source>
</reference>
<feature type="domain" description="Metallo-beta-lactamase" evidence="2">
    <location>
        <begin position="40"/>
        <end position="230"/>
    </location>
</feature>
<dbReference type="GO" id="GO:0050313">
    <property type="term" value="F:sulfur dioxygenase activity"/>
    <property type="evidence" value="ECO:0007669"/>
    <property type="project" value="InterPro"/>
</dbReference>
<dbReference type="FunFam" id="3.60.15.10:FF:000033">
    <property type="entry name" value="MBL fold metallo-hydrolase"/>
    <property type="match status" value="1"/>
</dbReference>
<accession>A0A0F7KVL7</accession>
<proteinExistence type="predicted"/>
<dbReference type="InterPro" id="IPR001279">
    <property type="entry name" value="Metallo-B-lactamas"/>
</dbReference>
<dbReference type="STRING" id="1267766.WYH_01779"/>
<dbReference type="Proteomes" id="UP000034392">
    <property type="component" value="Chromosome"/>
</dbReference>
<dbReference type="AlphaFoldDB" id="A0A0F7KVL7"/>
<dbReference type="PANTHER" id="PTHR43084:SF1">
    <property type="entry name" value="PERSULFIDE DIOXYGENASE ETHE1, MITOCHONDRIAL"/>
    <property type="match status" value="1"/>
</dbReference>
<dbReference type="InterPro" id="IPR051682">
    <property type="entry name" value="Mito_Persulfide_Diox"/>
</dbReference>
<dbReference type="PANTHER" id="PTHR43084">
    <property type="entry name" value="PERSULFIDE DIOXYGENASE ETHE1"/>
    <property type="match status" value="1"/>
</dbReference>
<dbReference type="KEGG" id="aay:WYH_01779"/>
<evidence type="ECO:0000313" key="3">
    <source>
        <dbReference type="EMBL" id="AKH42815.1"/>
    </source>
</evidence>
<dbReference type="EC" id="3.-.-.-" evidence="3"/>
<dbReference type="PATRIC" id="fig|1267766.3.peg.1798"/>
<dbReference type="Pfam" id="PF00753">
    <property type="entry name" value="Lactamase_B"/>
    <property type="match status" value="1"/>
</dbReference>
<sequence>MAAAETGDKALAKAVATVEATLLGKVPAPVVKSFFDEATFTATHVIHDPVTDKAAIVDSVLDFDPAAGRISYESADEVIAYVEAKGLKVEWLLETHAHADHLSAAPYLQDRVGGRIAIGREITRVQDVFGKLFNEGTEFQRDGSQFDRLFDDGDSFTIGEIEAVVLHVPGHTPADLAYVIGDAVFTGDTIFMPDFGTARADFPGGDAQQLYHSIRRLLSLPGKARLFLCHDYKAPDRDEYVWQTTVADERAKNIHVHDGVSEEEFVSMRTERDATLGMPRLILPSVQVNMRAGRMPPPEDNGTHYLKIPLDAI</sequence>
<dbReference type="SMART" id="SM00849">
    <property type="entry name" value="Lactamase_B"/>
    <property type="match status" value="1"/>
</dbReference>
<protein>
    <submittedName>
        <fullName evidence="3">Metallo-hydrolase</fullName>
        <ecNumber evidence="3">3.-.-.-</ecNumber>
    </submittedName>
</protein>
<evidence type="ECO:0000256" key="1">
    <source>
        <dbReference type="ARBA" id="ARBA00022723"/>
    </source>
</evidence>
<dbReference type="RefSeq" id="WP_046904991.1">
    <property type="nucleotide sequence ID" value="NZ_CP011452.2"/>
</dbReference>
<dbReference type="SUPFAM" id="SSF56281">
    <property type="entry name" value="Metallo-hydrolase/oxidoreductase"/>
    <property type="match status" value="1"/>
</dbReference>
<dbReference type="EMBL" id="CP011452">
    <property type="protein sequence ID" value="AKH42815.1"/>
    <property type="molecule type" value="Genomic_DNA"/>
</dbReference>
<dbReference type="InterPro" id="IPR036866">
    <property type="entry name" value="RibonucZ/Hydroxyglut_hydro"/>
</dbReference>
<keyword evidence="4" id="KW-1185">Reference proteome</keyword>
<gene>
    <name evidence="3" type="ORF">WYH_01779</name>
</gene>
<dbReference type="GO" id="GO:0016787">
    <property type="term" value="F:hydrolase activity"/>
    <property type="evidence" value="ECO:0007669"/>
    <property type="project" value="UniProtKB-KW"/>
</dbReference>
<dbReference type="GO" id="GO:0006749">
    <property type="term" value="P:glutathione metabolic process"/>
    <property type="evidence" value="ECO:0007669"/>
    <property type="project" value="InterPro"/>
</dbReference>
<evidence type="ECO:0000313" key="4">
    <source>
        <dbReference type="Proteomes" id="UP000034392"/>
    </source>
</evidence>
<dbReference type="Gene3D" id="3.60.15.10">
    <property type="entry name" value="Ribonuclease Z/Hydroxyacylglutathione hydrolase-like"/>
    <property type="match status" value="1"/>
</dbReference>
<keyword evidence="3" id="KW-0378">Hydrolase</keyword>
<dbReference type="GO" id="GO:0070813">
    <property type="term" value="P:hydrogen sulfide metabolic process"/>
    <property type="evidence" value="ECO:0007669"/>
    <property type="project" value="TreeGrafter"/>
</dbReference>
<dbReference type="GO" id="GO:0046872">
    <property type="term" value="F:metal ion binding"/>
    <property type="evidence" value="ECO:0007669"/>
    <property type="project" value="UniProtKB-KW"/>
</dbReference>
<dbReference type="CDD" id="cd07724">
    <property type="entry name" value="POD-like_MBL-fold"/>
    <property type="match status" value="1"/>
</dbReference>
<name>A0A0F7KVL7_9SPHN</name>
<evidence type="ECO:0000259" key="2">
    <source>
        <dbReference type="SMART" id="SM00849"/>
    </source>
</evidence>
<keyword evidence="1" id="KW-0479">Metal-binding</keyword>
<dbReference type="InterPro" id="IPR044528">
    <property type="entry name" value="POD-like_MBL-fold"/>
</dbReference>
<organism evidence="3 4">
    <name type="scientific">Croceibacterium atlanticum</name>
    <dbReference type="NCBI Taxonomy" id="1267766"/>
    <lineage>
        <taxon>Bacteria</taxon>
        <taxon>Pseudomonadati</taxon>
        <taxon>Pseudomonadota</taxon>
        <taxon>Alphaproteobacteria</taxon>
        <taxon>Sphingomonadales</taxon>
        <taxon>Erythrobacteraceae</taxon>
        <taxon>Croceibacterium</taxon>
    </lineage>
</organism>